<organism evidence="1 2">
    <name type="scientific">Pseudomonas helmanticensis</name>
    <dbReference type="NCBI Taxonomy" id="1471381"/>
    <lineage>
        <taxon>Bacteria</taxon>
        <taxon>Pseudomonadati</taxon>
        <taxon>Pseudomonadota</taxon>
        <taxon>Gammaproteobacteria</taxon>
        <taxon>Pseudomonadales</taxon>
        <taxon>Pseudomonadaceae</taxon>
        <taxon>Pseudomonas</taxon>
    </lineage>
</organism>
<dbReference type="EMBL" id="FXUY01000001">
    <property type="protein sequence ID" value="SMQ22220.1"/>
    <property type="molecule type" value="Genomic_DNA"/>
</dbReference>
<evidence type="ECO:0000313" key="2">
    <source>
        <dbReference type="Proteomes" id="UP001158048"/>
    </source>
</evidence>
<keyword evidence="2" id="KW-1185">Reference proteome</keyword>
<protein>
    <submittedName>
        <fullName evidence="1">Uncharacterized protein</fullName>
    </submittedName>
</protein>
<reference evidence="1" key="1">
    <citation type="submission" date="2017-05" db="EMBL/GenBank/DDBJ databases">
        <authorList>
            <person name="Varghese N."/>
            <person name="Submissions S."/>
        </authorList>
    </citation>
    <scope>NUCLEOTIDE SEQUENCE</scope>
    <source>
        <strain evidence="1">LMG 28168</strain>
    </source>
</reference>
<gene>
    <name evidence="1" type="ORF">SAMN04488483_0165</name>
</gene>
<evidence type="ECO:0000313" key="1">
    <source>
        <dbReference type="EMBL" id="SMQ22220.1"/>
    </source>
</evidence>
<proteinExistence type="predicted"/>
<accession>A0ACD2TZC1</accession>
<name>A0ACD2TZC1_9PSED</name>
<sequence>MAAETVTCAKGNNYKLHKEHALTDKKDVSDKSVLVESTKAIVVQENRIFSGMSSV</sequence>
<comment type="caution">
    <text evidence="1">The sequence shown here is derived from an EMBL/GenBank/DDBJ whole genome shotgun (WGS) entry which is preliminary data.</text>
</comment>
<dbReference type="Proteomes" id="UP001158048">
    <property type="component" value="Unassembled WGS sequence"/>
</dbReference>